<feature type="compositionally biased region" description="Basic and acidic residues" evidence="1">
    <location>
        <begin position="82"/>
        <end position="92"/>
    </location>
</feature>
<feature type="region of interest" description="Disordered" evidence="1">
    <location>
        <begin position="71"/>
        <end position="94"/>
    </location>
</feature>
<dbReference type="Proteomes" id="UP000053424">
    <property type="component" value="Unassembled WGS sequence"/>
</dbReference>
<accession>A0A0C2XFT0</accession>
<organism evidence="2 3">
    <name type="scientific">Hebeloma cylindrosporum</name>
    <dbReference type="NCBI Taxonomy" id="76867"/>
    <lineage>
        <taxon>Eukaryota</taxon>
        <taxon>Fungi</taxon>
        <taxon>Dikarya</taxon>
        <taxon>Basidiomycota</taxon>
        <taxon>Agaricomycotina</taxon>
        <taxon>Agaricomycetes</taxon>
        <taxon>Agaricomycetidae</taxon>
        <taxon>Agaricales</taxon>
        <taxon>Agaricineae</taxon>
        <taxon>Hymenogastraceae</taxon>
        <taxon>Hebeloma</taxon>
    </lineage>
</organism>
<name>A0A0C2XFT0_HEBCY</name>
<protein>
    <submittedName>
        <fullName evidence="2">Uncharacterized protein</fullName>
    </submittedName>
</protein>
<dbReference type="EMBL" id="KN831802">
    <property type="protein sequence ID" value="KIM36773.1"/>
    <property type="molecule type" value="Genomic_DNA"/>
</dbReference>
<evidence type="ECO:0000256" key="1">
    <source>
        <dbReference type="SAM" id="MobiDB-lite"/>
    </source>
</evidence>
<proteinExistence type="predicted"/>
<dbReference type="OrthoDB" id="2596179at2759"/>
<evidence type="ECO:0000313" key="3">
    <source>
        <dbReference type="Proteomes" id="UP000053424"/>
    </source>
</evidence>
<gene>
    <name evidence="2" type="ORF">M413DRAFT_448905</name>
</gene>
<dbReference type="STRING" id="686832.A0A0C2XFT0"/>
<reference evidence="2 3" key="1">
    <citation type="submission" date="2014-04" db="EMBL/GenBank/DDBJ databases">
        <authorList>
            <consortium name="DOE Joint Genome Institute"/>
            <person name="Kuo A."/>
            <person name="Gay G."/>
            <person name="Dore J."/>
            <person name="Kohler A."/>
            <person name="Nagy L.G."/>
            <person name="Floudas D."/>
            <person name="Copeland A."/>
            <person name="Barry K.W."/>
            <person name="Cichocki N."/>
            <person name="Veneault-Fourrey C."/>
            <person name="LaButti K."/>
            <person name="Lindquist E.A."/>
            <person name="Lipzen A."/>
            <person name="Lundell T."/>
            <person name="Morin E."/>
            <person name="Murat C."/>
            <person name="Sun H."/>
            <person name="Tunlid A."/>
            <person name="Henrissat B."/>
            <person name="Grigoriev I.V."/>
            <person name="Hibbett D.S."/>
            <person name="Martin F."/>
            <person name="Nordberg H.P."/>
            <person name="Cantor M.N."/>
            <person name="Hua S.X."/>
        </authorList>
    </citation>
    <scope>NUCLEOTIDE SEQUENCE [LARGE SCALE GENOMIC DNA]</scope>
    <source>
        <strain evidence="3">h7</strain>
    </source>
</reference>
<reference evidence="3" key="2">
    <citation type="submission" date="2015-01" db="EMBL/GenBank/DDBJ databases">
        <title>Evolutionary Origins and Diversification of the Mycorrhizal Mutualists.</title>
        <authorList>
            <consortium name="DOE Joint Genome Institute"/>
            <consortium name="Mycorrhizal Genomics Consortium"/>
            <person name="Kohler A."/>
            <person name="Kuo A."/>
            <person name="Nagy L.G."/>
            <person name="Floudas D."/>
            <person name="Copeland A."/>
            <person name="Barry K.W."/>
            <person name="Cichocki N."/>
            <person name="Veneault-Fourrey C."/>
            <person name="LaButti K."/>
            <person name="Lindquist E.A."/>
            <person name="Lipzen A."/>
            <person name="Lundell T."/>
            <person name="Morin E."/>
            <person name="Murat C."/>
            <person name="Riley R."/>
            <person name="Ohm R."/>
            <person name="Sun H."/>
            <person name="Tunlid A."/>
            <person name="Henrissat B."/>
            <person name="Grigoriev I.V."/>
            <person name="Hibbett D.S."/>
            <person name="Martin F."/>
        </authorList>
    </citation>
    <scope>NUCLEOTIDE SEQUENCE [LARGE SCALE GENOMIC DNA]</scope>
    <source>
        <strain evidence="3">h7</strain>
    </source>
</reference>
<sequence>MFWSPYFPHVIYAIALTTISINLKGQRSTIEDEKSRIGAQISILEGIKQQLQSNQPLSTEELERLKKLARPTIVHTTPGTKESGDAKKEREVGWGSVFSGKKPAEVELSKWDKQELDSLRKELEK</sequence>
<keyword evidence="3" id="KW-1185">Reference proteome</keyword>
<evidence type="ECO:0000313" key="2">
    <source>
        <dbReference type="EMBL" id="KIM36773.1"/>
    </source>
</evidence>
<dbReference type="HOGENOM" id="CLU_119662_0_0_1"/>
<dbReference type="AlphaFoldDB" id="A0A0C2XFT0"/>